<feature type="transmembrane region" description="Helical" evidence="1">
    <location>
        <begin position="12"/>
        <end position="31"/>
    </location>
</feature>
<protein>
    <submittedName>
        <fullName evidence="2">Uncharacterized protein</fullName>
    </submittedName>
</protein>
<proteinExistence type="predicted"/>
<keyword evidence="1" id="KW-0812">Transmembrane</keyword>
<evidence type="ECO:0000313" key="2">
    <source>
        <dbReference type="EMBL" id="KAB7884160.1"/>
    </source>
</evidence>
<evidence type="ECO:0000313" key="3">
    <source>
        <dbReference type="Proteomes" id="UP000472839"/>
    </source>
</evidence>
<reference evidence="2 3" key="1">
    <citation type="submission" date="2019-10" db="EMBL/GenBank/DDBJ databases">
        <title>Poseidonibacter ostreae sp. nov., isolated from the gut of the Ostrea denselamellosa.</title>
        <authorList>
            <person name="Choi A."/>
        </authorList>
    </citation>
    <scope>NUCLEOTIDE SEQUENCE [LARGE SCALE GENOMIC DNA]</scope>
    <source>
        <strain evidence="2 3">SJOD-M-33</strain>
    </source>
</reference>
<dbReference type="AlphaFoldDB" id="A0A6L4WMX7"/>
<sequence length="106" mass="12377">MRNSEIRRLPRRTIVIITVLILAGIAVFTILKTLKQDKMTEILATLGHGNINQIEVINKLSVEDKETRYKSKVYKVRFYDNDINKTCIGFIHMGRYNKNTKDFDCK</sequence>
<dbReference type="Proteomes" id="UP000472839">
    <property type="component" value="Unassembled WGS sequence"/>
</dbReference>
<dbReference type="EMBL" id="WFKK01000098">
    <property type="protein sequence ID" value="KAB7884160.1"/>
    <property type="molecule type" value="Genomic_DNA"/>
</dbReference>
<organism evidence="2 3">
    <name type="scientific">Poseidonibacter ostreae</name>
    <dbReference type="NCBI Taxonomy" id="2654171"/>
    <lineage>
        <taxon>Bacteria</taxon>
        <taxon>Pseudomonadati</taxon>
        <taxon>Campylobacterota</taxon>
        <taxon>Epsilonproteobacteria</taxon>
        <taxon>Campylobacterales</taxon>
        <taxon>Arcobacteraceae</taxon>
        <taxon>Poseidonibacter</taxon>
    </lineage>
</organism>
<dbReference type="RefSeq" id="WP_152279955.1">
    <property type="nucleotide sequence ID" value="NZ_WFKK01000098.1"/>
</dbReference>
<keyword evidence="1" id="KW-0472">Membrane</keyword>
<keyword evidence="1" id="KW-1133">Transmembrane helix</keyword>
<gene>
    <name evidence="2" type="ORF">GBG19_16140</name>
</gene>
<accession>A0A6L4WMX7</accession>
<comment type="caution">
    <text evidence="2">The sequence shown here is derived from an EMBL/GenBank/DDBJ whole genome shotgun (WGS) entry which is preliminary data.</text>
</comment>
<evidence type="ECO:0000256" key="1">
    <source>
        <dbReference type="SAM" id="Phobius"/>
    </source>
</evidence>
<name>A0A6L4WMX7_9BACT</name>